<feature type="compositionally biased region" description="Low complexity" evidence="1">
    <location>
        <begin position="531"/>
        <end position="541"/>
    </location>
</feature>
<dbReference type="CDD" id="cd03774">
    <property type="entry name" value="MATH_SPOP"/>
    <property type="match status" value="1"/>
</dbReference>
<feature type="compositionally biased region" description="Polar residues" evidence="1">
    <location>
        <begin position="445"/>
        <end position="461"/>
    </location>
</feature>
<evidence type="ECO:0000313" key="5">
    <source>
        <dbReference type="Proteomes" id="UP000008909"/>
    </source>
</evidence>
<keyword evidence="5" id="KW-1185">Reference proteome</keyword>
<feature type="region of interest" description="Disordered" evidence="1">
    <location>
        <begin position="442"/>
        <end position="660"/>
    </location>
</feature>
<name>G7YRG9_CLOSI</name>
<dbReference type="InterPro" id="IPR002083">
    <property type="entry name" value="MATH/TRAF_dom"/>
</dbReference>
<dbReference type="SMART" id="SM00225">
    <property type="entry name" value="BTB"/>
    <property type="match status" value="1"/>
</dbReference>
<accession>G7YRG9</accession>
<feature type="domain" description="MATH" evidence="3">
    <location>
        <begin position="43"/>
        <end position="174"/>
    </location>
</feature>
<feature type="compositionally biased region" description="Low complexity" evidence="1">
    <location>
        <begin position="614"/>
        <end position="651"/>
    </location>
</feature>
<dbReference type="EMBL" id="DF144035">
    <property type="protein sequence ID" value="GAA55549.1"/>
    <property type="molecule type" value="Genomic_DNA"/>
</dbReference>
<feature type="compositionally biased region" description="Low complexity" evidence="1">
    <location>
        <begin position="339"/>
        <end position="350"/>
    </location>
</feature>
<dbReference type="SUPFAM" id="SSF54695">
    <property type="entry name" value="POZ domain"/>
    <property type="match status" value="1"/>
</dbReference>
<dbReference type="SMART" id="SM00061">
    <property type="entry name" value="MATH"/>
    <property type="match status" value="1"/>
</dbReference>
<dbReference type="FunFam" id="3.30.710.10:FF:000159">
    <property type="entry name" value="Speckle-type POZ protein B"/>
    <property type="match status" value="1"/>
</dbReference>
<evidence type="ECO:0000259" key="3">
    <source>
        <dbReference type="PROSITE" id="PS50144"/>
    </source>
</evidence>
<dbReference type="InterPro" id="IPR008974">
    <property type="entry name" value="TRAF-like"/>
</dbReference>
<reference evidence="4" key="1">
    <citation type="journal article" date="2011" name="Genome Biol.">
        <title>The draft genome of the carcinogenic human liver fluke Clonorchis sinensis.</title>
        <authorList>
            <person name="Wang X."/>
            <person name="Chen W."/>
            <person name="Huang Y."/>
            <person name="Sun J."/>
            <person name="Men J."/>
            <person name="Liu H."/>
            <person name="Luo F."/>
            <person name="Guo L."/>
            <person name="Lv X."/>
            <person name="Deng C."/>
            <person name="Zhou C."/>
            <person name="Fan Y."/>
            <person name="Li X."/>
            <person name="Huang L."/>
            <person name="Hu Y."/>
            <person name="Liang C."/>
            <person name="Hu X."/>
            <person name="Xu J."/>
            <person name="Yu X."/>
        </authorList>
    </citation>
    <scope>NUCLEOTIDE SEQUENCE [LARGE SCALE GENOMIC DNA]</scope>
    <source>
        <strain evidence="4">Henan</strain>
    </source>
</reference>
<evidence type="ECO:0000313" key="4">
    <source>
        <dbReference type="EMBL" id="GAA55549.1"/>
    </source>
</evidence>
<dbReference type="GO" id="GO:0030163">
    <property type="term" value="P:protein catabolic process"/>
    <property type="evidence" value="ECO:0007669"/>
    <property type="project" value="UniProtKB-ARBA"/>
</dbReference>
<feature type="compositionally biased region" description="Basic residues" evidence="1">
    <location>
        <begin position="572"/>
        <end position="581"/>
    </location>
</feature>
<reference key="2">
    <citation type="submission" date="2011-10" db="EMBL/GenBank/DDBJ databases">
        <title>The genome and transcriptome sequence of Clonorchis sinensis provide insights into the carcinogenic liver fluke.</title>
        <authorList>
            <person name="Wang X."/>
            <person name="Huang Y."/>
            <person name="Chen W."/>
            <person name="Liu H."/>
            <person name="Guo L."/>
            <person name="Chen Y."/>
            <person name="Luo F."/>
            <person name="Zhou W."/>
            <person name="Sun J."/>
            <person name="Mao Q."/>
            <person name="Liang P."/>
            <person name="Zhou C."/>
            <person name="Tian Y."/>
            <person name="Men J."/>
            <person name="Lv X."/>
            <person name="Huang L."/>
            <person name="Zhou J."/>
            <person name="Hu Y."/>
            <person name="Li R."/>
            <person name="Zhang F."/>
            <person name="Lei H."/>
            <person name="Li X."/>
            <person name="Hu X."/>
            <person name="Liang C."/>
            <person name="Xu J."/>
            <person name="Wu Z."/>
            <person name="Yu X."/>
        </authorList>
    </citation>
    <scope>NUCLEOTIDE SEQUENCE</scope>
    <source>
        <strain>Henan</strain>
    </source>
</reference>
<feature type="region of interest" description="Disordered" evidence="1">
    <location>
        <begin position="255"/>
        <end position="359"/>
    </location>
</feature>
<dbReference type="Pfam" id="PF22486">
    <property type="entry name" value="MATH_2"/>
    <property type="match status" value="1"/>
</dbReference>
<feature type="compositionally biased region" description="Low complexity" evidence="1">
    <location>
        <begin position="582"/>
        <end position="606"/>
    </location>
</feature>
<dbReference type="PROSITE" id="PS50097">
    <property type="entry name" value="BTB"/>
    <property type="match status" value="1"/>
</dbReference>
<gene>
    <name evidence="4" type="ORF">CLF_108284</name>
</gene>
<feature type="compositionally biased region" description="Basic and acidic residues" evidence="1">
    <location>
        <begin position="462"/>
        <end position="471"/>
    </location>
</feature>
<dbReference type="Pfam" id="PF00651">
    <property type="entry name" value="BTB"/>
    <property type="match status" value="1"/>
</dbReference>
<feature type="compositionally biased region" description="Acidic residues" evidence="1">
    <location>
        <begin position="262"/>
        <end position="305"/>
    </location>
</feature>
<protein>
    <submittedName>
        <fullName evidence="4">Protein roadkill</fullName>
    </submittedName>
</protein>
<proteinExistence type="predicted"/>
<evidence type="ECO:0000259" key="2">
    <source>
        <dbReference type="PROSITE" id="PS50097"/>
    </source>
</evidence>
<feature type="compositionally biased region" description="Polar residues" evidence="1">
    <location>
        <begin position="472"/>
        <end position="485"/>
    </location>
</feature>
<dbReference type="Gene3D" id="2.60.210.10">
    <property type="entry name" value="Apoptosis, Tumor Necrosis Factor Receptor Associated Protein 2, Chain A"/>
    <property type="match status" value="1"/>
</dbReference>
<dbReference type="PANTHER" id="PTHR24413">
    <property type="entry name" value="SPECKLE-TYPE POZ PROTEIN"/>
    <property type="match status" value="1"/>
</dbReference>
<dbReference type="Gene3D" id="6.10.250.3030">
    <property type="match status" value="1"/>
</dbReference>
<organism evidence="4 5">
    <name type="scientific">Clonorchis sinensis</name>
    <name type="common">Chinese liver fluke</name>
    <dbReference type="NCBI Taxonomy" id="79923"/>
    <lineage>
        <taxon>Eukaryota</taxon>
        <taxon>Metazoa</taxon>
        <taxon>Spiralia</taxon>
        <taxon>Lophotrochozoa</taxon>
        <taxon>Platyhelminthes</taxon>
        <taxon>Trematoda</taxon>
        <taxon>Digenea</taxon>
        <taxon>Opisthorchiida</taxon>
        <taxon>Opisthorchiata</taxon>
        <taxon>Opisthorchiidae</taxon>
        <taxon>Clonorchis</taxon>
    </lineage>
</organism>
<dbReference type="PROSITE" id="PS50144">
    <property type="entry name" value="MATH"/>
    <property type="match status" value="1"/>
</dbReference>
<dbReference type="Gene3D" id="3.30.710.10">
    <property type="entry name" value="Potassium Channel Kv1.1, Chain A"/>
    <property type="match status" value="1"/>
</dbReference>
<evidence type="ECO:0000256" key="1">
    <source>
        <dbReference type="SAM" id="MobiDB-lite"/>
    </source>
</evidence>
<dbReference type="InterPro" id="IPR011333">
    <property type="entry name" value="SKP1/BTB/POZ_sf"/>
</dbReference>
<dbReference type="InterPro" id="IPR000210">
    <property type="entry name" value="BTB/POZ_dom"/>
</dbReference>
<dbReference type="FunFam" id="2.60.210.10:FF:000003">
    <property type="entry name" value="Speckle-type POZ protein-like a"/>
    <property type="match status" value="1"/>
</dbReference>
<sequence>MSSNLMVEPLEETLENDSAHAMEALRTTLDSTDGQVATVRVTKMKYIWTISNFSFCREEMGEVVKSSFFSCGPNDKLKWCLRINPKGLDEESREYLSLYLLLVNCGTKSEARAKFKFSILNAKREETKAMESQRAYRFVQGKDWGFKKFIRRDVLMDEANGLLPNDRLTILCEVSVVGETLSESGQVNNQPISVPECNLHEDIGSLLFKQLLTDVTLVVVSNTDSACSSKCQTPNALTHGSGSSYALARSDQVKKYPQFESAGEEDEEEEEEEEQEEVEEADEFDEEDEDDDEQEGNDSEREEDSQPVPYRQNRISCVPDDASQPSYQNVVPADRGEAEAAASRGSGASETPGSSANSAPAVHPIQVACLKPSSLTLAPATTTIVVPTKGVIIPLNPTSQAPVGFSPAAQTLLEPHLDPLSVSSASNVSAAPVVSTPINGDWRFTTPSSSNSATPGQSVLSTDEREMKSDTSCDTCGKAGSSNAKDGQRCRGCCRSANATPSTSSTVPTTSASSKSTLVPATVANPTDLVGSSSGANGSSSCTQSLHPHPSVHSKEKPDPVEGLVEAETSTRIRRSNRRRTTANNNTSSTNTTATTSATTPTSNRSSRTRSSREPNPTTTTVTKAASSTTTSAPHAAPTPSSSTAIAAQPSKFSTSTTGQFSSNAVSTNSLCGCNASNATSSTNNATANTSNTVVLRQFEAHKAILAARSPVFAAMFEHGMEESRANRVEITDMEPDTLAEVLRYIYTGQVVGMDKLAHDLLAAADKYQLERLKTMCEEALVESLSVENCCDILGLADMHNADQLKAHTLEFIMLSRLIRLSLLLNYVAVQLMVNSNCNRWGCLTRDFGSACDLNGEFPRASRAQLAVRRCLLAVHAAHRRLLTTQLASSVLSGMATSVLLA</sequence>
<dbReference type="Proteomes" id="UP000008909">
    <property type="component" value="Unassembled WGS sequence"/>
</dbReference>
<dbReference type="SUPFAM" id="SSF49599">
    <property type="entry name" value="TRAF domain-like"/>
    <property type="match status" value="1"/>
</dbReference>
<feature type="compositionally biased region" description="Low complexity" evidence="1">
    <location>
        <begin position="496"/>
        <end position="517"/>
    </location>
</feature>
<feature type="domain" description="BTB" evidence="2">
    <location>
        <begin position="688"/>
        <end position="751"/>
    </location>
</feature>
<dbReference type="AlphaFoldDB" id="G7YRG9"/>